<proteinExistence type="predicted"/>
<keyword evidence="4" id="KW-0479">Metal-binding</keyword>
<dbReference type="OrthoDB" id="5817230at2759"/>
<evidence type="ECO:0000256" key="2">
    <source>
        <dbReference type="ARBA" id="ARBA00023134"/>
    </source>
</evidence>
<organism evidence="6">
    <name type="scientific">Naegleria gruberi</name>
    <name type="common">Amoeba</name>
    <dbReference type="NCBI Taxonomy" id="5762"/>
    <lineage>
        <taxon>Eukaryota</taxon>
        <taxon>Discoba</taxon>
        <taxon>Heterolobosea</taxon>
        <taxon>Tetramitia</taxon>
        <taxon>Eutetramitia</taxon>
        <taxon>Vahlkampfiidae</taxon>
        <taxon>Naegleria</taxon>
    </lineage>
</organism>
<dbReference type="SUPFAM" id="SSF52540">
    <property type="entry name" value="P-loop containing nucleoside triphosphate hydrolases"/>
    <property type="match status" value="1"/>
</dbReference>
<keyword evidence="4" id="KW-0460">Magnesium</keyword>
<dbReference type="Proteomes" id="UP000006671">
    <property type="component" value="Unassembled WGS sequence"/>
</dbReference>
<dbReference type="STRING" id="5762.D2VKV9"/>
<dbReference type="GO" id="GO:0046872">
    <property type="term" value="F:metal ion binding"/>
    <property type="evidence" value="ECO:0007669"/>
    <property type="project" value="UniProtKB-KW"/>
</dbReference>
<gene>
    <name evidence="5" type="ORF">NAEGRDRAFT_50404</name>
</gene>
<keyword evidence="6" id="KW-1185">Reference proteome</keyword>
<evidence type="ECO:0000256" key="1">
    <source>
        <dbReference type="ARBA" id="ARBA00022741"/>
    </source>
</evidence>
<dbReference type="InParanoid" id="D2VKV9"/>
<dbReference type="GO" id="GO:0003924">
    <property type="term" value="F:GTPase activity"/>
    <property type="evidence" value="ECO:0007669"/>
    <property type="project" value="InterPro"/>
</dbReference>
<keyword evidence="2" id="KW-0342">GTP-binding</keyword>
<evidence type="ECO:0000313" key="5">
    <source>
        <dbReference type="EMBL" id="EFC42511.1"/>
    </source>
</evidence>
<name>D2VKV9_NAEGR</name>
<dbReference type="VEuPathDB" id="AmoebaDB:NAEGRDRAFT_50404"/>
<keyword evidence="3" id="KW-0807">Transducer</keyword>
<dbReference type="EMBL" id="GG738879">
    <property type="protein sequence ID" value="EFC42511.1"/>
    <property type="molecule type" value="Genomic_DNA"/>
</dbReference>
<dbReference type="InterPro" id="IPR001019">
    <property type="entry name" value="Gprotein_alpha_su"/>
</dbReference>
<dbReference type="Pfam" id="PF00503">
    <property type="entry name" value="G-alpha"/>
    <property type="match status" value="1"/>
</dbReference>
<dbReference type="InterPro" id="IPR027417">
    <property type="entry name" value="P-loop_NTPase"/>
</dbReference>
<dbReference type="AlphaFoldDB" id="D2VKV9"/>
<protein>
    <submittedName>
        <fullName evidence="5">Predicted protein</fullName>
    </submittedName>
</protein>
<dbReference type="Gene3D" id="3.40.50.300">
    <property type="entry name" value="P-loop containing nucleotide triphosphate hydrolases"/>
    <property type="match status" value="1"/>
</dbReference>
<dbReference type="GeneID" id="8863071"/>
<dbReference type="RefSeq" id="XP_002675255.1">
    <property type="nucleotide sequence ID" value="XM_002675209.1"/>
</dbReference>
<dbReference type="GO" id="GO:0007186">
    <property type="term" value="P:G protein-coupled receptor signaling pathway"/>
    <property type="evidence" value="ECO:0007669"/>
    <property type="project" value="InterPro"/>
</dbReference>
<feature type="binding site" evidence="4">
    <location>
        <position position="149"/>
    </location>
    <ligand>
        <name>Mg(2+)</name>
        <dbReference type="ChEBI" id="CHEBI:18420"/>
    </ligand>
</feature>
<sequence length="359" mass="42911">MGSKQSRNTEKKLDESSTSSKTQELNIWLFPGSGASTFSRQLINETIRDENQIDACCNVLLSRMEDFDEFCSMDEEFARLKNLNQFDRIPRPREMLTRIWKHDEMRRILLEKYFNVWRLENLTLFMEHLLNGNFDNRLENPLIYASQRTTGFIVHDFLYSNPIIDHSFKYKMIEIGGSRNEWKKVFACFDNVHFLFFFYGLSDFDNPYTELEYEKRKFNYTVTACKRFQKFNPNCRIIVLFTKPDILQSKLKRGVVYENLKNHEMREELKRISNENERMVINSMMSEFFEEHETEYHIVNLLNKEEVNGIKDLIFSGVKSRFPFISKCLRESGREWKPVLWRIANNSKLCDISLIAQDE</sequence>
<accession>D2VKV9</accession>
<evidence type="ECO:0000256" key="3">
    <source>
        <dbReference type="ARBA" id="ARBA00023224"/>
    </source>
</evidence>
<dbReference type="KEGG" id="ngr:NAEGRDRAFT_50404"/>
<evidence type="ECO:0000256" key="4">
    <source>
        <dbReference type="PIRSR" id="PIRSR601019-2"/>
    </source>
</evidence>
<dbReference type="GO" id="GO:0031683">
    <property type="term" value="F:G-protein beta/gamma-subunit complex binding"/>
    <property type="evidence" value="ECO:0007669"/>
    <property type="project" value="InterPro"/>
</dbReference>
<keyword evidence="1" id="KW-0547">Nucleotide-binding</keyword>
<evidence type="ECO:0000313" key="6">
    <source>
        <dbReference type="Proteomes" id="UP000006671"/>
    </source>
</evidence>
<reference evidence="5 6" key="1">
    <citation type="journal article" date="2010" name="Cell">
        <title>The genome of Naegleria gruberi illuminates early eukaryotic versatility.</title>
        <authorList>
            <person name="Fritz-Laylin L.K."/>
            <person name="Prochnik S.E."/>
            <person name="Ginger M.L."/>
            <person name="Dacks J.B."/>
            <person name="Carpenter M.L."/>
            <person name="Field M.C."/>
            <person name="Kuo A."/>
            <person name="Paredez A."/>
            <person name="Chapman J."/>
            <person name="Pham J."/>
            <person name="Shu S."/>
            <person name="Neupane R."/>
            <person name="Cipriano M."/>
            <person name="Mancuso J."/>
            <person name="Tu H."/>
            <person name="Salamov A."/>
            <person name="Lindquist E."/>
            <person name="Shapiro H."/>
            <person name="Lucas S."/>
            <person name="Grigoriev I.V."/>
            <person name="Cande W.Z."/>
            <person name="Fulton C."/>
            <person name="Rokhsar D.S."/>
            <person name="Dawson S.C."/>
        </authorList>
    </citation>
    <scope>NUCLEOTIDE SEQUENCE [LARGE SCALE GENOMIC DNA]</scope>
    <source>
        <strain evidence="5 6">NEG-M</strain>
    </source>
</reference>
<dbReference type="GO" id="GO:0005525">
    <property type="term" value="F:GTP binding"/>
    <property type="evidence" value="ECO:0007669"/>
    <property type="project" value="UniProtKB-KW"/>
</dbReference>